<keyword evidence="3" id="KW-1185">Reference proteome</keyword>
<sequence>MQHTKVSYELTQNYIPSPQAKEKEPVDPASAIENRLMREIVRENLTKRQKCYIIMYYTKGMTMQEIADAEGVSKSTVSRTIGLARKRISCGMKPAMLKSALKGR</sequence>
<comment type="caution">
    <text evidence="2">The sequence shown here is derived from an EMBL/GenBank/DDBJ whole genome shotgun (WGS) entry which is preliminary data.</text>
</comment>
<dbReference type="Proteomes" id="UP001208131">
    <property type="component" value="Unassembled WGS sequence"/>
</dbReference>
<dbReference type="GO" id="GO:0016987">
    <property type="term" value="F:sigma factor activity"/>
    <property type="evidence" value="ECO:0007669"/>
    <property type="project" value="InterPro"/>
</dbReference>
<proteinExistence type="predicted"/>
<dbReference type="Pfam" id="PF08281">
    <property type="entry name" value="Sigma70_r4_2"/>
    <property type="match status" value="1"/>
</dbReference>
<dbReference type="InterPro" id="IPR013249">
    <property type="entry name" value="RNA_pol_sigma70_r4_t2"/>
</dbReference>
<dbReference type="AlphaFoldDB" id="A0AAE3IGZ2"/>
<evidence type="ECO:0000259" key="1">
    <source>
        <dbReference type="Pfam" id="PF08281"/>
    </source>
</evidence>
<name>A0AAE3IGZ2_9FIRM</name>
<gene>
    <name evidence="2" type="ORF">OCV57_07215</name>
</gene>
<dbReference type="InterPro" id="IPR036388">
    <property type="entry name" value="WH-like_DNA-bd_sf"/>
</dbReference>
<organism evidence="2 3">
    <name type="scientific">Hominimerdicola aceti</name>
    <dbReference type="NCBI Taxonomy" id="2981726"/>
    <lineage>
        <taxon>Bacteria</taxon>
        <taxon>Bacillati</taxon>
        <taxon>Bacillota</taxon>
        <taxon>Clostridia</taxon>
        <taxon>Eubacteriales</taxon>
        <taxon>Oscillospiraceae</taxon>
        <taxon>Hominimerdicola</taxon>
    </lineage>
</organism>
<accession>A0AAE3IGZ2</accession>
<dbReference type="RefSeq" id="WP_265290692.1">
    <property type="nucleotide sequence ID" value="NZ_JAOQJZ010000006.1"/>
</dbReference>
<evidence type="ECO:0000313" key="3">
    <source>
        <dbReference type="Proteomes" id="UP001208131"/>
    </source>
</evidence>
<dbReference type="SUPFAM" id="SSF88659">
    <property type="entry name" value="Sigma3 and sigma4 domains of RNA polymerase sigma factors"/>
    <property type="match status" value="1"/>
</dbReference>
<dbReference type="GO" id="GO:0003677">
    <property type="term" value="F:DNA binding"/>
    <property type="evidence" value="ECO:0007669"/>
    <property type="project" value="InterPro"/>
</dbReference>
<dbReference type="Gene3D" id="1.10.10.10">
    <property type="entry name" value="Winged helix-like DNA-binding domain superfamily/Winged helix DNA-binding domain"/>
    <property type="match status" value="1"/>
</dbReference>
<feature type="domain" description="RNA polymerase sigma factor 70 region 4 type 2" evidence="1">
    <location>
        <begin position="44"/>
        <end position="88"/>
    </location>
</feature>
<dbReference type="GO" id="GO:0006352">
    <property type="term" value="P:DNA-templated transcription initiation"/>
    <property type="evidence" value="ECO:0007669"/>
    <property type="project" value="InterPro"/>
</dbReference>
<protein>
    <submittedName>
        <fullName evidence="2">LuxR C-terminal-related transcriptional regulator</fullName>
    </submittedName>
</protein>
<dbReference type="EMBL" id="JAOQJZ010000006">
    <property type="protein sequence ID" value="MCU6705710.1"/>
    <property type="molecule type" value="Genomic_DNA"/>
</dbReference>
<dbReference type="InterPro" id="IPR013324">
    <property type="entry name" value="RNA_pol_sigma_r3/r4-like"/>
</dbReference>
<reference evidence="2 3" key="1">
    <citation type="journal article" date="2021" name="ISME Commun">
        <title>Automated analysis of genomic sequences facilitates high-throughput and comprehensive description of bacteria.</title>
        <authorList>
            <person name="Hitch T.C.A."/>
        </authorList>
    </citation>
    <scope>NUCLEOTIDE SEQUENCE [LARGE SCALE GENOMIC DNA]</scope>
    <source>
        <strain evidence="2 3">Sanger_31</strain>
    </source>
</reference>
<evidence type="ECO:0000313" key="2">
    <source>
        <dbReference type="EMBL" id="MCU6705710.1"/>
    </source>
</evidence>